<keyword evidence="3" id="KW-1185">Reference proteome</keyword>
<dbReference type="EMBL" id="JARBDR010000923">
    <property type="protein sequence ID" value="KAJ8297372.1"/>
    <property type="molecule type" value="Genomic_DNA"/>
</dbReference>
<name>A0ABQ9E1F4_TEGGR</name>
<accession>A0ABQ9E1F4</accession>
<reference evidence="2 3" key="1">
    <citation type="submission" date="2022-12" db="EMBL/GenBank/DDBJ databases">
        <title>Chromosome-level genome of Tegillarca granosa.</title>
        <authorList>
            <person name="Kim J."/>
        </authorList>
    </citation>
    <scope>NUCLEOTIDE SEQUENCE [LARGE SCALE GENOMIC DNA]</scope>
    <source>
        <strain evidence="2">Teg-2019</strain>
        <tissue evidence="2">Adductor muscle</tissue>
    </source>
</reference>
<gene>
    <name evidence="2" type="ORF">KUTeg_023903</name>
</gene>
<dbReference type="Proteomes" id="UP001217089">
    <property type="component" value="Unassembled WGS sequence"/>
</dbReference>
<feature type="region of interest" description="Disordered" evidence="1">
    <location>
        <begin position="219"/>
        <end position="288"/>
    </location>
</feature>
<evidence type="ECO:0000256" key="1">
    <source>
        <dbReference type="SAM" id="MobiDB-lite"/>
    </source>
</evidence>
<evidence type="ECO:0000313" key="3">
    <source>
        <dbReference type="Proteomes" id="UP001217089"/>
    </source>
</evidence>
<sequence>MWKGKASIVLLDNSITHFSIEAIELAVENQIELMGFPPNCTPWAQPMDQIFQHLRQAVEEVAIALRMVNTNSTLSKNNFSLVLKYALPRGLTKSRVSGAFKSCGIFPFNPSAIDRSYISVLDPIIQMPNYDNSPLPNEQNEENTDELNDNYDELHTTTLANGGTVENVFGTQNETTYYYPTTKFLKSQMVERMNSSLNNQHPPHPSHIVVQSIEEKLKNNKKSKEPFSLKRKGKENWQPKKREETQRKKEEAKRKREREKALAEKLREEKSKTKKVKQNKKSCSEKQESEQILQNIQIMMWCNCSLSKLKITLLSTYL</sequence>
<proteinExistence type="predicted"/>
<protein>
    <recommendedName>
        <fullName evidence="4">DDE-1 domain-containing protein</fullName>
    </recommendedName>
</protein>
<comment type="caution">
    <text evidence="2">The sequence shown here is derived from an EMBL/GenBank/DDBJ whole genome shotgun (WGS) entry which is preliminary data.</text>
</comment>
<evidence type="ECO:0008006" key="4">
    <source>
        <dbReference type="Google" id="ProtNLM"/>
    </source>
</evidence>
<organism evidence="2 3">
    <name type="scientific">Tegillarca granosa</name>
    <name type="common">Malaysian cockle</name>
    <name type="synonym">Anadara granosa</name>
    <dbReference type="NCBI Taxonomy" id="220873"/>
    <lineage>
        <taxon>Eukaryota</taxon>
        <taxon>Metazoa</taxon>
        <taxon>Spiralia</taxon>
        <taxon>Lophotrochozoa</taxon>
        <taxon>Mollusca</taxon>
        <taxon>Bivalvia</taxon>
        <taxon>Autobranchia</taxon>
        <taxon>Pteriomorphia</taxon>
        <taxon>Arcoida</taxon>
        <taxon>Arcoidea</taxon>
        <taxon>Arcidae</taxon>
        <taxon>Tegillarca</taxon>
    </lineage>
</organism>
<feature type="compositionally biased region" description="Basic and acidic residues" evidence="1">
    <location>
        <begin position="219"/>
        <end position="271"/>
    </location>
</feature>
<evidence type="ECO:0000313" key="2">
    <source>
        <dbReference type="EMBL" id="KAJ8297372.1"/>
    </source>
</evidence>